<dbReference type="EMBL" id="BSOT01000006">
    <property type="protein sequence ID" value="GLR71421.1"/>
    <property type="molecule type" value="Genomic_DNA"/>
</dbReference>
<sequence length="51" mass="5866">MKEAIREIYAGTFAMFAQYKHENTYPLPHTKGIILAFTPSQPSILRQDINL</sequence>
<name>A0AA37SX40_9ALTE</name>
<protein>
    <submittedName>
        <fullName evidence="1">Uncharacterized protein</fullName>
    </submittedName>
</protein>
<gene>
    <name evidence="1" type="ORF">GCM10007852_23290</name>
</gene>
<comment type="caution">
    <text evidence="1">The sequence shown here is derived from an EMBL/GenBank/DDBJ whole genome shotgun (WGS) entry which is preliminary data.</text>
</comment>
<proteinExistence type="predicted"/>
<evidence type="ECO:0000313" key="2">
    <source>
        <dbReference type="Proteomes" id="UP001156601"/>
    </source>
</evidence>
<organism evidence="1 2">
    <name type="scientific">Agaribacter marinus</name>
    <dbReference type="NCBI Taxonomy" id="1431249"/>
    <lineage>
        <taxon>Bacteria</taxon>
        <taxon>Pseudomonadati</taxon>
        <taxon>Pseudomonadota</taxon>
        <taxon>Gammaproteobacteria</taxon>
        <taxon>Alteromonadales</taxon>
        <taxon>Alteromonadaceae</taxon>
        <taxon>Agaribacter</taxon>
    </lineage>
</organism>
<reference evidence="1" key="2">
    <citation type="submission" date="2023-01" db="EMBL/GenBank/DDBJ databases">
        <title>Draft genome sequence of Agaribacter marinus strain NBRC 110023.</title>
        <authorList>
            <person name="Sun Q."/>
            <person name="Mori K."/>
        </authorList>
    </citation>
    <scope>NUCLEOTIDE SEQUENCE</scope>
    <source>
        <strain evidence="1">NBRC 110023</strain>
    </source>
</reference>
<reference evidence="1" key="1">
    <citation type="journal article" date="2014" name="Int. J. Syst. Evol. Microbiol.">
        <title>Complete genome sequence of Corynebacterium casei LMG S-19264T (=DSM 44701T), isolated from a smear-ripened cheese.</title>
        <authorList>
            <consortium name="US DOE Joint Genome Institute (JGI-PGF)"/>
            <person name="Walter F."/>
            <person name="Albersmeier A."/>
            <person name="Kalinowski J."/>
            <person name="Ruckert C."/>
        </authorList>
    </citation>
    <scope>NUCLEOTIDE SEQUENCE</scope>
    <source>
        <strain evidence="1">NBRC 110023</strain>
    </source>
</reference>
<evidence type="ECO:0000313" key="1">
    <source>
        <dbReference type="EMBL" id="GLR71421.1"/>
    </source>
</evidence>
<dbReference type="Proteomes" id="UP001156601">
    <property type="component" value="Unassembled WGS sequence"/>
</dbReference>
<dbReference type="AlphaFoldDB" id="A0AA37SX40"/>
<keyword evidence="2" id="KW-1185">Reference proteome</keyword>
<accession>A0AA37SX40</accession>